<proteinExistence type="predicted"/>
<dbReference type="AlphaFoldDB" id="A0A6H1ZWW0"/>
<sequence>MADKQEKKPKKIVRWTEKFHEMKKIDDEPPLNKEGFWRKYDIPLVKIK</sequence>
<accession>A0A6H1ZWW0</accession>
<protein>
    <submittedName>
        <fullName evidence="1">Uncharacterized protein</fullName>
    </submittedName>
</protein>
<reference evidence="1" key="1">
    <citation type="submission" date="2020-03" db="EMBL/GenBank/DDBJ databases">
        <title>The deep terrestrial virosphere.</title>
        <authorList>
            <person name="Holmfeldt K."/>
            <person name="Nilsson E."/>
            <person name="Simone D."/>
            <person name="Lopez-Fernandez M."/>
            <person name="Wu X."/>
            <person name="de Brujin I."/>
            <person name="Lundin D."/>
            <person name="Andersson A."/>
            <person name="Bertilsson S."/>
            <person name="Dopson M."/>
        </authorList>
    </citation>
    <scope>NUCLEOTIDE SEQUENCE</scope>
    <source>
        <strain evidence="2">MM415A01707</strain>
        <strain evidence="1">TM448A02420</strain>
    </source>
</reference>
<evidence type="ECO:0000313" key="2">
    <source>
        <dbReference type="EMBL" id="QJA75809.1"/>
    </source>
</evidence>
<dbReference type="EMBL" id="MT142186">
    <property type="protein sequence ID" value="QJA75809.1"/>
    <property type="molecule type" value="Genomic_DNA"/>
</dbReference>
<dbReference type="EMBL" id="MT144304">
    <property type="protein sequence ID" value="QJA51998.1"/>
    <property type="molecule type" value="Genomic_DNA"/>
</dbReference>
<name>A0A6H1ZWW0_9ZZZZ</name>
<organism evidence="1">
    <name type="scientific">viral metagenome</name>
    <dbReference type="NCBI Taxonomy" id="1070528"/>
    <lineage>
        <taxon>unclassified sequences</taxon>
        <taxon>metagenomes</taxon>
        <taxon>organismal metagenomes</taxon>
    </lineage>
</organism>
<evidence type="ECO:0000313" key="1">
    <source>
        <dbReference type="EMBL" id="QJA51998.1"/>
    </source>
</evidence>
<gene>
    <name evidence="2" type="ORF">MM415A01707_0011</name>
    <name evidence="1" type="ORF">TM448A02420_0009</name>
</gene>